<feature type="compositionally biased region" description="Basic and acidic residues" evidence="1">
    <location>
        <begin position="354"/>
        <end position="379"/>
    </location>
</feature>
<feature type="compositionally biased region" description="Low complexity" evidence="1">
    <location>
        <begin position="413"/>
        <end position="425"/>
    </location>
</feature>
<proteinExistence type="predicted"/>
<feature type="compositionally biased region" description="Polar residues" evidence="1">
    <location>
        <begin position="394"/>
        <end position="403"/>
    </location>
</feature>
<dbReference type="InterPro" id="IPR025852">
    <property type="entry name" value="SM_dom_ATX"/>
</dbReference>
<dbReference type="GO" id="GO:0034063">
    <property type="term" value="P:stress granule assembly"/>
    <property type="evidence" value="ECO:0007669"/>
    <property type="project" value="TreeGrafter"/>
</dbReference>
<evidence type="ECO:0000259" key="2">
    <source>
        <dbReference type="SMART" id="SM01272"/>
    </source>
</evidence>
<evidence type="ECO:0000313" key="3">
    <source>
        <dbReference type="EMBL" id="SCV99602.1"/>
    </source>
</evidence>
<feature type="region of interest" description="Disordered" evidence="1">
    <location>
        <begin position="296"/>
        <end position="379"/>
    </location>
</feature>
<dbReference type="InterPro" id="IPR045117">
    <property type="entry name" value="ATXN2-like"/>
</dbReference>
<name>A0A1G4M6Z3_LACFM</name>
<sequence length="708" mass="78328">MKGGLNNKRKEGGAPSNSLNRNTSNANSSGGFYETEEITKGFNDRLNYLLINSISHDAVVTVTSGVKYAGLLVACNPDSVNGVDVVLKFPKIIDKSFGGEEVDRLSDNLKENLVIKGSDVAELELTNIDFSLDQKWEKLKKEEAQERQVEASRASETKKSYQFKTDVDISGGNAKLKERELQKWVPDDHETFDISDSLENEDASWNQFAVNEEKFGIKSSFDEHLYTTRINKNDPHYQEKLKEADRIAKEIESQGPTSNVHLAEDRGLIVDDSGMDEEDKYSGVDRRGDELLAALKMNADKNPPKPKKYVPPTLRNQPHHNDPAIISSVTAENGIHKSERSSHSKAHLPQAPRKSSDKKTHIDELREFSEKFKVPYEMPEEVKTIFKKGEGHSPQITASSLKHNPSLPPKPVSQTSSGSTSTSSSKNTRNSKPPTPNVAKAELRRNSSRMNSQGQTPAPSPSSNRYADISRRRNVSSGSFFGAKAPPFDGVKKDLTRNFNVFLKSKEAHDKEQKAKKTEAKTMEPFFVGKPYFTAPTWTSTIEQSYKSFFPDKRTAIQRSQMKIQQRNFNAMANAGNTHMVGMPGMMMGMPMGPSGSPTPFLAGPPSSGGMYMPFQPPGFYPPAMQMMPVGSEEMGSAGGSPSPNPASPHAMAAFMNGGANGVPMTPFGYPGAMSFQPMMGGGNYRQNYHHNNSNNQHHNRHHRSHDR</sequence>
<feature type="region of interest" description="Disordered" evidence="1">
    <location>
        <begin position="684"/>
        <end position="708"/>
    </location>
</feature>
<feature type="compositionally biased region" description="Polar residues" evidence="1">
    <location>
        <begin position="15"/>
        <end position="30"/>
    </location>
</feature>
<dbReference type="InterPro" id="IPR009604">
    <property type="entry name" value="LsmAD_domain"/>
</dbReference>
<dbReference type="PANTHER" id="PTHR12854:SF7">
    <property type="entry name" value="ATAXIN-2 HOMOLOG"/>
    <property type="match status" value="1"/>
</dbReference>
<accession>A0A1G4M6Z3</accession>
<feature type="compositionally biased region" description="Polar residues" evidence="1">
    <location>
        <begin position="448"/>
        <end position="465"/>
    </location>
</feature>
<dbReference type="AlphaFoldDB" id="A0A1G4M6Z3"/>
<feature type="domain" description="LsmAD" evidence="2">
    <location>
        <begin position="215"/>
        <end position="287"/>
    </location>
</feature>
<dbReference type="Proteomes" id="UP000190831">
    <property type="component" value="Chromosome A"/>
</dbReference>
<gene>
    <name evidence="3" type="ORF">LAFE_0A06810G</name>
</gene>
<keyword evidence="4" id="KW-1185">Reference proteome</keyword>
<dbReference type="STRING" id="4955.A0A1G4M6Z3"/>
<dbReference type="GO" id="GO:0003729">
    <property type="term" value="F:mRNA binding"/>
    <property type="evidence" value="ECO:0007669"/>
    <property type="project" value="TreeGrafter"/>
</dbReference>
<organism evidence="3 4">
    <name type="scientific">Lachancea fermentati</name>
    <name type="common">Zygosaccharomyces fermentati</name>
    <dbReference type="NCBI Taxonomy" id="4955"/>
    <lineage>
        <taxon>Eukaryota</taxon>
        <taxon>Fungi</taxon>
        <taxon>Dikarya</taxon>
        <taxon>Ascomycota</taxon>
        <taxon>Saccharomycotina</taxon>
        <taxon>Saccharomycetes</taxon>
        <taxon>Saccharomycetales</taxon>
        <taxon>Saccharomycetaceae</taxon>
        <taxon>Lachancea</taxon>
    </lineage>
</organism>
<evidence type="ECO:0000256" key="1">
    <source>
        <dbReference type="SAM" id="MobiDB-lite"/>
    </source>
</evidence>
<dbReference type="EMBL" id="LT598487">
    <property type="protein sequence ID" value="SCV99602.1"/>
    <property type="molecule type" value="Genomic_DNA"/>
</dbReference>
<dbReference type="SMART" id="SM01272">
    <property type="entry name" value="LsmAD"/>
    <property type="match status" value="1"/>
</dbReference>
<feature type="compositionally biased region" description="Low complexity" evidence="1">
    <location>
        <begin position="685"/>
        <end position="697"/>
    </location>
</feature>
<dbReference type="Pfam" id="PF06741">
    <property type="entry name" value="LsmAD"/>
    <property type="match status" value="1"/>
</dbReference>
<dbReference type="OMA" id="YFTAPTW"/>
<feature type="region of interest" description="Disordered" evidence="1">
    <location>
        <begin position="1"/>
        <end position="31"/>
    </location>
</feature>
<evidence type="ECO:0000313" key="4">
    <source>
        <dbReference type="Proteomes" id="UP000190831"/>
    </source>
</evidence>
<reference evidence="3 4" key="1">
    <citation type="submission" date="2016-03" db="EMBL/GenBank/DDBJ databases">
        <authorList>
            <person name="Devillers H."/>
        </authorList>
    </citation>
    <scope>NUCLEOTIDE SEQUENCE [LARGE SCALE GENOMIC DNA]</scope>
    <source>
        <strain evidence="3">CBS 6772</strain>
    </source>
</reference>
<dbReference type="Pfam" id="PF14438">
    <property type="entry name" value="SM-ATX"/>
    <property type="match status" value="1"/>
</dbReference>
<dbReference type="GO" id="GO:0010494">
    <property type="term" value="C:cytoplasmic stress granule"/>
    <property type="evidence" value="ECO:0007669"/>
    <property type="project" value="TreeGrafter"/>
</dbReference>
<dbReference type="PANTHER" id="PTHR12854">
    <property type="entry name" value="ATAXIN 2-RELATED"/>
    <property type="match status" value="1"/>
</dbReference>
<feature type="region of interest" description="Disordered" evidence="1">
    <location>
        <begin position="391"/>
        <end position="467"/>
    </location>
</feature>
<feature type="compositionally biased region" description="Basic residues" evidence="1">
    <location>
        <begin position="698"/>
        <end position="708"/>
    </location>
</feature>
<protein>
    <submittedName>
        <fullName evidence="3">LAFE_0A06810g1_1</fullName>
    </submittedName>
</protein>
<dbReference type="OrthoDB" id="2275718at2759"/>